<dbReference type="Proteomes" id="UP000005801">
    <property type="component" value="Unassembled WGS sequence"/>
</dbReference>
<keyword evidence="3" id="KW-1185">Reference proteome</keyword>
<organism evidence="2 3">
    <name type="scientific">Plesiocystis pacifica SIR-1</name>
    <dbReference type="NCBI Taxonomy" id="391625"/>
    <lineage>
        <taxon>Bacteria</taxon>
        <taxon>Pseudomonadati</taxon>
        <taxon>Myxococcota</taxon>
        <taxon>Polyangia</taxon>
        <taxon>Nannocystales</taxon>
        <taxon>Nannocystaceae</taxon>
        <taxon>Plesiocystis</taxon>
    </lineage>
</organism>
<evidence type="ECO:0000313" key="3">
    <source>
        <dbReference type="Proteomes" id="UP000005801"/>
    </source>
</evidence>
<feature type="compositionally biased region" description="Basic and acidic residues" evidence="1">
    <location>
        <begin position="34"/>
        <end position="48"/>
    </location>
</feature>
<dbReference type="AlphaFoldDB" id="A6G1K4"/>
<proteinExistence type="predicted"/>
<feature type="compositionally biased region" description="Basic and acidic residues" evidence="1">
    <location>
        <begin position="1"/>
        <end position="27"/>
    </location>
</feature>
<gene>
    <name evidence="2" type="ORF">PPSIR1_36497</name>
</gene>
<sequence length="62" mass="6964">MTTRESHDRRLHWIDPFELPEFVRADEGAAGPAEDERGSTPAPKRREPSGPARTTYGRVSSK</sequence>
<dbReference type="STRING" id="391625.PPSIR1_36497"/>
<reference evidence="2 3" key="1">
    <citation type="submission" date="2007-06" db="EMBL/GenBank/DDBJ databases">
        <authorList>
            <person name="Shimkets L."/>
            <person name="Ferriera S."/>
            <person name="Johnson J."/>
            <person name="Kravitz S."/>
            <person name="Beeson K."/>
            <person name="Sutton G."/>
            <person name="Rogers Y.-H."/>
            <person name="Friedman R."/>
            <person name="Frazier M."/>
            <person name="Venter J.C."/>
        </authorList>
    </citation>
    <scope>NUCLEOTIDE SEQUENCE [LARGE SCALE GENOMIC DNA]</scope>
    <source>
        <strain evidence="2 3">SIR-1</strain>
    </source>
</reference>
<dbReference type="RefSeq" id="WP_006970603.1">
    <property type="nucleotide sequence ID" value="NZ_ABCS01000012.1"/>
</dbReference>
<protein>
    <submittedName>
        <fullName evidence="2">Uncharacterized protein</fullName>
    </submittedName>
</protein>
<evidence type="ECO:0000256" key="1">
    <source>
        <dbReference type="SAM" id="MobiDB-lite"/>
    </source>
</evidence>
<dbReference type="EMBL" id="ABCS01000012">
    <property type="protein sequence ID" value="EDM80268.1"/>
    <property type="molecule type" value="Genomic_DNA"/>
</dbReference>
<accession>A6G1K4</accession>
<name>A6G1K4_9BACT</name>
<comment type="caution">
    <text evidence="2">The sequence shown here is derived from an EMBL/GenBank/DDBJ whole genome shotgun (WGS) entry which is preliminary data.</text>
</comment>
<evidence type="ECO:0000313" key="2">
    <source>
        <dbReference type="EMBL" id="EDM80268.1"/>
    </source>
</evidence>
<feature type="region of interest" description="Disordered" evidence="1">
    <location>
        <begin position="1"/>
        <end position="62"/>
    </location>
</feature>